<dbReference type="Gene3D" id="1.10.10.2910">
    <property type="match status" value="1"/>
</dbReference>
<accession>A0ABZ3CBZ3</accession>
<feature type="region of interest" description="Disordered" evidence="1">
    <location>
        <begin position="43"/>
        <end position="75"/>
    </location>
</feature>
<reference evidence="4 5" key="1">
    <citation type="journal article" date="2023" name="Environ Microbiome">
        <title>A coral-associated actinobacterium mitigates coral bleaching under heat stress.</title>
        <authorList>
            <person name="Li J."/>
            <person name="Zou Y."/>
            <person name="Li Q."/>
            <person name="Zhang J."/>
            <person name="Bourne D.G."/>
            <person name="Lyu Y."/>
            <person name="Liu C."/>
            <person name="Zhang S."/>
        </authorList>
    </citation>
    <scope>NUCLEOTIDE SEQUENCE [LARGE SCALE GENOMIC DNA]</scope>
    <source>
        <strain evidence="4 5">SCSIO 13291</strain>
    </source>
</reference>
<organism evidence="4 5">
    <name type="scientific">Propioniciclava soli</name>
    <dbReference type="NCBI Taxonomy" id="2775081"/>
    <lineage>
        <taxon>Bacteria</taxon>
        <taxon>Bacillati</taxon>
        <taxon>Actinomycetota</taxon>
        <taxon>Actinomycetes</taxon>
        <taxon>Propionibacteriales</taxon>
        <taxon>Propionibacteriaceae</taxon>
        <taxon>Propioniciclava</taxon>
    </lineage>
</organism>
<protein>
    <submittedName>
        <fullName evidence="4">ImmA/IrrE family metallo-endopeptidase</fullName>
    </submittedName>
</protein>
<dbReference type="Pfam" id="PF06114">
    <property type="entry name" value="Peptidase_M78"/>
    <property type="match status" value="1"/>
</dbReference>
<evidence type="ECO:0000313" key="4">
    <source>
        <dbReference type="EMBL" id="WZX00127.1"/>
    </source>
</evidence>
<gene>
    <name evidence="4" type="ORF">PCC79_08080</name>
</gene>
<feature type="domain" description="N-terminal" evidence="3">
    <location>
        <begin position="190"/>
        <end position="299"/>
    </location>
</feature>
<evidence type="ECO:0000313" key="5">
    <source>
        <dbReference type="Proteomes" id="UP001434337"/>
    </source>
</evidence>
<dbReference type="EMBL" id="CP115965">
    <property type="protein sequence ID" value="WZX00127.1"/>
    <property type="molecule type" value="Genomic_DNA"/>
</dbReference>
<sequence length="474" mass="50941">MSEHDIWVNDYTTSSGVQVAGHYRRRRSGTAVLEPAEPAALTAGGSIESPAAVHTSGAPNRTAGSHIAPASPEDSLKAAEARYNAARVAVGVAALRQRHGAHEQSLQAALRERAEAKQALDTLHRDPHPSATGDSHELAAGEDVDDAAAQDRCSNCGQYQGNDHRCPTPAGLPAAAYGDLKGDARVHAMVADLEQSVKSIMESGQLTRWLNAMASNGLQRWSPNNRLLAAMQMLQRGKDLGNLHMMGFRQWEAQGRKVSKGAKAVWILAPITRKVVDEADDGTEVERHRVVGFKSIPVFDISDTHGDPLPPSPAGHQTGTVAPGTLEGLRDRVGTAGYSYEETEIPGFNRAAGTGTYGYTEPATKRIVVDARQTSTEKASTLAHELAHVHCGHVDNLNEYRQHRGRMETEAEMTAYLVNRSRGMTATDAASFTPGYIAGWSKGDPKVMHAAIDTAVRAYNKIMEGSWPEGSKQP</sequence>
<feature type="domain" description="IrrE N-terminal-like" evidence="2">
    <location>
        <begin position="358"/>
        <end position="416"/>
    </location>
</feature>
<dbReference type="RefSeq" id="WP_342373507.1">
    <property type="nucleotide sequence ID" value="NZ_CP115965.1"/>
</dbReference>
<evidence type="ECO:0000256" key="1">
    <source>
        <dbReference type="SAM" id="MobiDB-lite"/>
    </source>
</evidence>
<keyword evidence="5" id="KW-1185">Reference proteome</keyword>
<dbReference type="InterPro" id="IPR013610">
    <property type="entry name" value="ArdC_N"/>
</dbReference>
<name>A0ABZ3CBZ3_9ACTN</name>
<dbReference type="Pfam" id="PF08401">
    <property type="entry name" value="ArdcN"/>
    <property type="match status" value="1"/>
</dbReference>
<dbReference type="Proteomes" id="UP001434337">
    <property type="component" value="Chromosome"/>
</dbReference>
<evidence type="ECO:0000259" key="3">
    <source>
        <dbReference type="Pfam" id="PF08401"/>
    </source>
</evidence>
<evidence type="ECO:0000259" key="2">
    <source>
        <dbReference type="Pfam" id="PF06114"/>
    </source>
</evidence>
<proteinExistence type="predicted"/>
<dbReference type="InterPro" id="IPR010359">
    <property type="entry name" value="IrrE_HExxH"/>
</dbReference>